<reference evidence="1 2" key="1">
    <citation type="journal article" date="2016" name="Proc. Natl. Acad. Sci. U.S.A.">
        <title>Comparative genomics of biotechnologically important yeasts.</title>
        <authorList>
            <person name="Riley R."/>
            <person name="Haridas S."/>
            <person name="Wolfe K.H."/>
            <person name="Lopes M.R."/>
            <person name="Hittinger C.T."/>
            <person name="Goeker M."/>
            <person name="Salamov A.A."/>
            <person name="Wisecaver J.H."/>
            <person name="Long T.M."/>
            <person name="Calvey C.H."/>
            <person name="Aerts A.L."/>
            <person name="Barry K.W."/>
            <person name="Choi C."/>
            <person name="Clum A."/>
            <person name="Coughlan A.Y."/>
            <person name="Deshpande S."/>
            <person name="Douglass A.P."/>
            <person name="Hanson S.J."/>
            <person name="Klenk H.-P."/>
            <person name="LaButti K.M."/>
            <person name="Lapidus A."/>
            <person name="Lindquist E.A."/>
            <person name="Lipzen A.M."/>
            <person name="Meier-Kolthoff J.P."/>
            <person name="Ohm R.A."/>
            <person name="Otillar R.P."/>
            <person name="Pangilinan J.L."/>
            <person name="Peng Y."/>
            <person name="Rokas A."/>
            <person name="Rosa C.A."/>
            <person name="Scheuner C."/>
            <person name="Sibirny A.A."/>
            <person name="Slot J.C."/>
            <person name="Stielow J.B."/>
            <person name="Sun H."/>
            <person name="Kurtzman C.P."/>
            <person name="Blackwell M."/>
            <person name="Grigoriev I.V."/>
            <person name="Jeffries T.W."/>
        </authorList>
    </citation>
    <scope>NUCLEOTIDE SEQUENCE [LARGE SCALE GENOMIC DNA]</scope>
    <source>
        <strain evidence="2">ATCC 58044 / CBS 1984 / NCYC 433 / NRRL Y-366-8</strain>
    </source>
</reference>
<organism evidence="1 2">
    <name type="scientific">Wickerhamomyces anomalus (strain ATCC 58044 / CBS 1984 / NCYC 433 / NRRL Y-366-8)</name>
    <name type="common">Yeast</name>
    <name type="synonym">Hansenula anomala</name>
    <dbReference type="NCBI Taxonomy" id="683960"/>
    <lineage>
        <taxon>Eukaryota</taxon>
        <taxon>Fungi</taxon>
        <taxon>Dikarya</taxon>
        <taxon>Ascomycota</taxon>
        <taxon>Saccharomycotina</taxon>
        <taxon>Saccharomycetes</taxon>
        <taxon>Phaffomycetales</taxon>
        <taxon>Wickerhamomycetaceae</taxon>
        <taxon>Wickerhamomyces</taxon>
    </lineage>
</organism>
<dbReference type="AlphaFoldDB" id="A0A1E3NXF5"/>
<proteinExistence type="predicted"/>
<accession>A0A1E3NXF5</accession>
<dbReference type="EMBL" id="KV454212">
    <property type="protein sequence ID" value="ODQ57889.1"/>
    <property type="molecule type" value="Genomic_DNA"/>
</dbReference>
<gene>
    <name evidence="1" type="ORF">WICANDRAFT_80056</name>
</gene>
<keyword evidence="2" id="KW-1185">Reference proteome</keyword>
<dbReference type="GeneID" id="30202243"/>
<protein>
    <submittedName>
        <fullName evidence="1">Uncharacterized protein</fullName>
    </submittedName>
</protein>
<dbReference type="Proteomes" id="UP000094112">
    <property type="component" value="Unassembled WGS sequence"/>
</dbReference>
<evidence type="ECO:0000313" key="2">
    <source>
        <dbReference type="Proteomes" id="UP000094112"/>
    </source>
</evidence>
<name>A0A1E3NXF5_WICAA</name>
<evidence type="ECO:0000313" key="1">
    <source>
        <dbReference type="EMBL" id="ODQ57889.1"/>
    </source>
</evidence>
<sequence>MNNIRNTPTDITNQITPPSAFATLLTEEETGFLASEYFNAVEFGTEDLDIGDRPPFELNSSDASFNNRLLNGAFGPIPEIDEEMYIRYDPRAVENPDENDVAYWITENNQENDPGLLANSLALARERELQRARHNHTTRTTRAPNWHISVYGHPSFINDVERRTVRPPPAPAPVYVHGRNTTPRTSTLDGFDNYAHLGYLEPGLEERRRSWKGIREMFGVYDDSNDENTTPE</sequence>
<dbReference type="RefSeq" id="XP_019037096.1">
    <property type="nucleotide sequence ID" value="XM_019184997.1"/>
</dbReference>